<dbReference type="AlphaFoldDB" id="A0A2W1J9I3"/>
<protein>
    <submittedName>
        <fullName evidence="2">Bacterial dynamin-like protein</fullName>
        <ecNumber evidence="2">3.6.5.5</ecNumber>
    </submittedName>
</protein>
<reference evidence="2 3" key="1">
    <citation type="journal article" date="2018" name="Sci. Rep.">
        <title>A novel species of the marine cyanobacterium Acaryochloris with a unique pigment content and lifestyle.</title>
        <authorList>
            <person name="Partensky F."/>
            <person name="Six C."/>
            <person name="Ratin M."/>
            <person name="Garczarek L."/>
            <person name="Vaulot D."/>
            <person name="Probert I."/>
            <person name="Calteau A."/>
            <person name="Gourvil P."/>
            <person name="Marie D."/>
            <person name="Grebert T."/>
            <person name="Bouchier C."/>
            <person name="Le Panse S."/>
            <person name="Gachenot M."/>
            <person name="Rodriguez F."/>
            <person name="Garrido J.L."/>
        </authorList>
    </citation>
    <scope>NUCLEOTIDE SEQUENCE [LARGE SCALE GENOMIC DNA]</scope>
    <source>
        <strain evidence="2 3">RCC1774</strain>
    </source>
</reference>
<dbReference type="RefSeq" id="WP_110988731.1">
    <property type="nucleotide sequence ID" value="NZ_CAWNWM010000029.1"/>
</dbReference>
<dbReference type="InterPro" id="IPR027417">
    <property type="entry name" value="P-loop_NTPase"/>
</dbReference>
<keyword evidence="3" id="KW-1185">Reference proteome</keyword>
<keyword evidence="2" id="KW-0378">Hydrolase</keyword>
<comment type="caution">
    <text evidence="2">The sequence shown here is derived from an EMBL/GenBank/DDBJ whole genome shotgun (WGS) entry which is preliminary data.</text>
</comment>
<evidence type="ECO:0000313" key="3">
    <source>
        <dbReference type="Proteomes" id="UP000248857"/>
    </source>
</evidence>
<evidence type="ECO:0000259" key="1">
    <source>
        <dbReference type="Pfam" id="PF00350"/>
    </source>
</evidence>
<dbReference type="PANTHER" id="PTHR43681:SF1">
    <property type="entry name" value="SARCALUMENIN"/>
    <property type="match status" value="1"/>
</dbReference>
<dbReference type="Pfam" id="PF00350">
    <property type="entry name" value="Dynamin_N"/>
    <property type="match status" value="1"/>
</dbReference>
<accession>A0A2W1J9I3</accession>
<name>A0A2W1J9I3_9CYAN</name>
<dbReference type="InterPro" id="IPR051943">
    <property type="entry name" value="TRAFAC_Dynamin-like_GTPase"/>
</dbReference>
<dbReference type="PANTHER" id="PTHR43681">
    <property type="entry name" value="TRANSMEMBRANE GTPASE FZO"/>
    <property type="match status" value="1"/>
</dbReference>
<dbReference type="EC" id="3.6.5.5" evidence="2"/>
<dbReference type="OrthoDB" id="5477114at2"/>
<sequence length="540" mass="59763">MSEIPLVQTLQTAVGLLEGNEELRQQVLTGCDRISNPSTRIAVFGPFNFGKSTLLNALLGDRLLPMDLIPATGAAITVKAGPELRTQINLTDGRQISESGTAILEEYATLDDQRQMRGDVDSIEVQSTAPLLTQGVEFIDLPGTNDQEAQDEIVREQLLQADLVIQVVDGRQLMTLLEREQLRDWLLDQGISTVIFVVNFLNLVEPDDQKQVMTRLRFIAESFRSHLPPGISNLYRVDALPALRSRLQGDGAALTNSGLPMLEAALQSFIATPQQDLIRLRMPRLQKLSEQVTVALQKQVSVLQVKQEEVQQRAEKRSQIKQKAQRLLQQDFRAQTQALQTWLELQNLLNQYQGSATLALQENKFEDWVTQTFRPAWMHHQKAVVSPVHKACEFFEQPRPADLWVAFPPAPSVKSAQTAAPSSSTSGKDVTPVAIATGVGLLLSGPVGAAVLGGASYLLNKKESSGDTQPPASKTGQEEEQIRNYLTQFSQVAFAALQQYQSAAQSILQSAILDKQHINQSQNHQLRLLRSTLEQLQQSC</sequence>
<dbReference type="GO" id="GO:0016787">
    <property type="term" value="F:hydrolase activity"/>
    <property type="evidence" value="ECO:0007669"/>
    <property type="project" value="UniProtKB-KW"/>
</dbReference>
<feature type="domain" description="Dynamin N-terminal" evidence="1">
    <location>
        <begin position="41"/>
        <end position="199"/>
    </location>
</feature>
<dbReference type="InterPro" id="IPR045063">
    <property type="entry name" value="Dynamin_N"/>
</dbReference>
<organism evidence="2 3">
    <name type="scientific">Acaryochloris thomasi RCC1774</name>
    <dbReference type="NCBI Taxonomy" id="1764569"/>
    <lineage>
        <taxon>Bacteria</taxon>
        <taxon>Bacillati</taxon>
        <taxon>Cyanobacteriota</taxon>
        <taxon>Cyanophyceae</taxon>
        <taxon>Acaryochloridales</taxon>
        <taxon>Acaryochloridaceae</taxon>
        <taxon>Acaryochloris</taxon>
        <taxon>Acaryochloris thomasi</taxon>
    </lineage>
</organism>
<evidence type="ECO:0000313" key="2">
    <source>
        <dbReference type="EMBL" id="PZD70716.1"/>
    </source>
</evidence>
<dbReference type="Proteomes" id="UP000248857">
    <property type="component" value="Unassembled WGS sequence"/>
</dbReference>
<dbReference type="Gene3D" id="3.40.50.300">
    <property type="entry name" value="P-loop containing nucleotide triphosphate hydrolases"/>
    <property type="match status" value="1"/>
</dbReference>
<dbReference type="CDD" id="cd09912">
    <property type="entry name" value="DLP_2"/>
    <property type="match status" value="1"/>
</dbReference>
<gene>
    <name evidence="2" type="ORF">C1752_09719</name>
</gene>
<dbReference type="SUPFAM" id="SSF52540">
    <property type="entry name" value="P-loop containing nucleoside triphosphate hydrolases"/>
    <property type="match status" value="1"/>
</dbReference>
<proteinExistence type="predicted"/>
<dbReference type="EMBL" id="PQWO01000029">
    <property type="protein sequence ID" value="PZD70716.1"/>
    <property type="molecule type" value="Genomic_DNA"/>
</dbReference>